<name>A0A8T1ST88_CHESE</name>
<feature type="region of interest" description="Disordered" evidence="2">
    <location>
        <begin position="1"/>
        <end position="30"/>
    </location>
</feature>
<dbReference type="Proteomes" id="UP000765507">
    <property type="component" value="Unassembled WGS sequence"/>
</dbReference>
<feature type="non-terminal residue" evidence="3">
    <location>
        <position position="163"/>
    </location>
</feature>
<feature type="region of interest" description="Disordered" evidence="2">
    <location>
        <begin position="144"/>
        <end position="163"/>
    </location>
</feature>
<keyword evidence="1" id="KW-0175">Coiled coil</keyword>
<dbReference type="OrthoDB" id="8775725at2759"/>
<protein>
    <submittedName>
        <fullName evidence="3">Uncharacterized protein</fullName>
    </submittedName>
</protein>
<proteinExistence type="predicted"/>
<feature type="compositionally biased region" description="Polar residues" evidence="2">
    <location>
        <begin position="1"/>
        <end position="11"/>
    </location>
</feature>
<accession>A0A8T1ST88</accession>
<evidence type="ECO:0000313" key="4">
    <source>
        <dbReference type="Proteomes" id="UP000765507"/>
    </source>
</evidence>
<evidence type="ECO:0000256" key="1">
    <source>
        <dbReference type="SAM" id="Coils"/>
    </source>
</evidence>
<feature type="coiled-coil region" evidence="1">
    <location>
        <begin position="90"/>
        <end position="124"/>
    </location>
</feature>
<reference evidence="3 4" key="1">
    <citation type="journal article" date="2020" name="G3 (Bethesda)">
        <title>Draft Genome of the Common Snapping Turtle, Chelydra serpentina, a Model for Phenotypic Plasticity in Reptiles.</title>
        <authorList>
            <person name="Das D."/>
            <person name="Singh S.K."/>
            <person name="Bierstedt J."/>
            <person name="Erickson A."/>
            <person name="Galli G.L.J."/>
            <person name="Crossley D.A. 2nd"/>
            <person name="Rhen T."/>
        </authorList>
    </citation>
    <scope>NUCLEOTIDE SEQUENCE [LARGE SCALE GENOMIC DNA]</scope>
    <source>
        <strain evidence="3">KW</strain>
    </source>
</reference>
<gene>
    <name evidence="3" type="ORF">G0U57_000156</name>
</gene>
<sequence length="163" mass="18341">APLQTSASPQHDSLLPPAHAEPQTRETPNQNAERLYLQRIHELEEELKCSQAWTRQLSCRVNELERLMCPEVEWRNSVQPSLGEKLQLHLERSLLEKQELECRALRAEESIQDLKREIAVLQKRLQAGCPSPATLALLATAPQSLPPSPPALPSPPLQLSSIR</sequence>
<dbReference type="AlphaFoldDB" id="A0A8T1ST88"/>
<dbReference type="EMBL" id="JAHGAV010000102">
    <property type="protein sequence ID" value="KAG6932161.1"/>
    <property type="molecule type" value="Genomic_DNA"/>
</dbReference>
<keyword evidence="4" id="KW-1185">Reference proteome</keyword>
<evidence type="ECO:0000256" key="2">
    <source>
        <dbReference type="SAM" id="MobiDB-lite"/>
    </source>
</evidence>
<evidence type="ECO:0000313" key="3">
    <source>
        <dbReference type="EMBL" id="KAG6932161.1"/>
    </source>
</evidence>
<feature type="compositionally biased region" description="Pro residues" evidence="2">
    <location>
        <begin position="144"/>
        <end position="156"/>
    </location>
</feature>
<organism evidence="3 4">
    <name type="scientific">Chelydra serpentina</name>
    <name type="common">Snapping turtle</name>
    <name type="synonym">Testudo serpentina</name>
    <dbReference type="NCBI Taxonomy" id="8475"/>
    <lineage>
        <taxon>Eukaryota</taxon>
        <taxon>Metazoa</taxon>
        <taxon>Chordata</taxon>
        <taxon>Craniata</taxon>
        <taxon>Vertebrata</taxon>
        <taxon>Euteleostomi</taxon>
        <taxon>Archelosauria</taxon>
        <taxon>Testudinata</taxon>
        <taxon>Testudines</taxon>
        <taxon>Cryptodira</taxon>
        <taxon>Durocryptodira</taxon>
        <taxon>Americhelydia</taxon>
        <taxon>Chelydroidea</taxon>
        <taxon>Chelydridae</taxon>
        <taxon>Chelydra</taxon>
    </lineage>
</organism>
<comment type="caution">
    <text evidence="3">The sequence shown here is derived from an EMBL/GenBank/DDBJ whole genome shotgun (WGS) entry which is preliminary data.</text>
</comment>